<evidence type="ECO:0000313" key="2">
    <source>
        <dbReference type="EMBL" id="XAO75056.1"/>
    </source>
</evidence>
<proteinExistence type="predicted"/>
<gene>
    <name evidence="2" type="ORF">AAFP95_03390</name>
</gene>
<evidence type="ECO:0000313" key="3">
    <source>
        <dbReference type="Proteomes" id="UP001463665"/>
    </source>
</evidence>
<feature type="region of interest" description="Disordered" evidence="1">
    <location>
        <begin position="1"/>
        <end position="22"/>
    </location>
</feature>
<sequence length="91" mass="10069">MKNFKKLSREEKKGISAGAPPAFCFEGDGPGTGAAEPTRYVPAENVYLIHRIPVAVVREIPVVVPIPVSARGEPWCRRLHVLNFIVLQDNF</sequence>
<dbReference type="EMBL" id="CP154834">
    <property type="protein sequence ID" value="XAO75056.1"/>
    <property type="molecule type" value="Genomic_DNA"/>
</dbReference>
<dbReference type="InterPro" id="IPR058074">
    <property type="entry name" value="Bacteriocin-like"/>
</dbReference>
<accession>A0AAU6WRL4</accession>
<dbReference type="Proteomes" id="UP001463665">
    <property type="component" value="Chromosome"/>
</dbReference>
<dbReference type="AlphaFoldDB" id="A0AAU6WRL4"/>
<reference evidence="2 3" key="1">
    <citation type="submission" date="2024-04" db="EMBL/GenBank/DDBJ databases">
        <title>Genome sequencing and assembly of rice foliar adapted Chryseobacterium endophyticum OsEnb-ALM-A6.</title>
        <authorList>
            <person name="Kumar S."/>
            <person name="Javed M."/>
            <person name="Chouhan V."/>
            <person name="Charishma K."/>
            <person name="Patel A."/>
            <person name="Kumar M."/>
            <person name="Sahu K.P."/>
            <person name="Kumar A."/>
        </authorList>
    </citation>
    <scope>NUCLEOTIDE SEQUENCE [LARGE SCALE GENOMIC DNA]</scope>
    <source>
        <strain evidence="2 3">OsEnb-ALM-A6</strain>
    </source>
</reference>
<protein>
    <submittedName>
        <fullName evidence="2">Uncharacterized protein</fullName>
    </submittedName>
</protein>
<dbReference type="RefSeq" id="WP_345766933.1">
    <property type="nucleotide sequence ID" value="NZ_CP154834.1"/>
</dbReference>
<organism evidence="2 3">
    <name type="scientific">Chryseobacterium endophyticum</name>
    <dbReference type="NCBI Taxonomy" id="1854762"/>
    <lineage>
        <taxon>Bacteria</taxon>
        <taxon>Pseudomonadati</taxon>
        <taxon>Bacteroidota</taxon>
        <taxon>Flavobacteriia</taxon>
        <taxon>Flavobacteriales</taxon>
        <taxon>Weeksellaceae</taxon>
        <taxon>Chryseobacterium group</taxon>
        <taxon>Chryseobacterium</taxon>
    </lineage>
</organism>
<dbReference type="NCBIfam" id="NF047798">
    <property type="entry name" value="leader_Chryseo"/>
    <property type="match status" value="1"/>
</dbReference>
<keyword evidence="3" id="KW-1185">Reference proteome</keyword>
<name>A0AAU6WRL4_9FLAO</name>
<evidence type="ECO:0000256" key="1">
    <source>
        <dbReference type="SAM" id="MobiDB-lite"/>
    </source>
</evidence>